<dbReference type="RefSeq" id="WP_132415549.1">
    <property type="nucleotide sequence ID" value="NZ_SKFG01000001.1"/>
</dbReference>
<dbReference type="OrthoDB" id="122824at2"/>
<keyword evidence="3" id="KW-0238">DNA-binding</keyword>
<dbReference type="InterPro" id="IPR005650">
    <property type="entry name" value="BlaI_family"/>
</dbReference>
<organism evidence="5 6">
    <name type="scientific">Paenibacillus albiflavus</name>
    <dbReference type="NCBI Taxonomy" id="2545760"/>
    <lineage>
        <taxon>Bacteria</taxon>
        <taxon>Bacillati</taxon>
        <taxon>Bacillota</taxon>
        <taxon>Bacilli</taxon>
        <taxon>Bacillales</taxon>
        <taxon>Paenibacillaceae</taxon>
        <taxon>Paenibacillus</taxon>
    </lineage>
</organism>
<keyword evidence="4" id="KW-0804">Transcription</keyword>
<protein>
    <submittedName>
        <fullName evidence="5">BlaI/MecI/CopY family transcriptional regulator</fullName>
    </submittedName>
</protein>
<accession>A0A4R4EMQ6</accession>
<proteinExistence type="inferred from homology"/>
<evidence type="ECO:0000313" key="5">
    <source>
        <dbReference type="EMBL" id="TCZ80843.1"/>
    </source>
</evidence>
<reference evidence="5 6" key="1">
    <citation type="submission" date="2019-03" db="EMBL/GenBank/DDBJ databases">
        <authorList>
            <person name="Kim M.K.M."/>
        </authorList>
    </citation>
    <scope>NUCLEOTIDE SEQUENCE [LARGE SCALE GENOMIC DNA]</scope>
    <source>
        <strain evidence="5 6">18JY21-1</strain>
    </source>
</reference>
<keyword evidence="6" id="KW-1185">Reference proteome</keyword>
<comment type="caution">
    <text evidence="5">The sequence shown here is derived from an EMBL/GenBank/DDBJ whole genome shotgun (WGS) entry which is preliminary data.</text>
</comment>
<dbReference type="GO" id="GO:0003677">
    <property type="term" value="F:DNA binding"/>
    <property type="evidence" value="ECO:0007669"/>
    <property type="project" value="UniProtKB-KW"/>
</dbReference>
<keyword evidence="2" id="KW-0805">Transcription regulation</keyword>
<dbReference type="GO" id="GO:0045892">
    <property type="term" value="P:negative regulation of DNA-templated transcription"/>
    <property type="evidence" value="ECO:0007669"/>
    <property type="project" value="InterPro"/>
</dbReference>
<evidence type="ECO:0000256" key="1">
    <source>
        <dbReference type="ARBA" id="ARBA00011046"/>
    </source>
</evidence>
<dbReference type="InterPro" id="IPR036390">
    <property type="entry name" value="WH_DNA-bd_sf"/>
</dbReference>
<comment type="similarity">
    <text evidence="1">Belongs to the BlaI transcriptional regulatory family.</text>
</comment>
<gene>
    <name evidence="5" type="ORF">E0485_00675</name>
</gene>
<evidence type="ECO:0000313" key="6">
    <source>
        <dbReference type="Proteomes" id="UP000295418"/>
    </source>
</evidence>
<dbReference type="InterPro" id="IPR036388">
    <property type="entry name" value="WH-like_DNA-bd_sf"/>
</dbReference>
<dbReference type="AlphaFoldDB" id="A0A4R4EMQ6"/>
<dbReference type="Pfam" id="PF03965">
    <property type="entry name" value="Penicillinase_R"/>
    <property type="match status" value="1"/>
</dbReference>
<evidence type="ECO:0000256" key="3">
    <source>
        <dbReference type="ARBA" id="ARBA00023125"/>
    </source>
</evidence>
<name>A0A4R4EMQ6_9BACL</name>
<dbReference type="EMBL" id="SKFG01000001">
    <property type="protein sequence ID" value="TCZ80843.1"/>
    <property type="molecule type" value="Genomic_DNA"/>
</dbReference>
<evidence type="ECO:0000256" key="2">
    <source>
        <dbReference type="ARBA" id="ARBA00023015"/>
    </source>
</evidence>
<dbReference type="Gene3D" id="1.10.10.10">
    <property type="entry name" value="Winged helix-like DNA-binding domain superfamily/Winged helix DNA-binding domain"/>
    <property type="match status" value="1"/>
</dbReference>
<dbReference type="SUPFAM" id="SSF46785">
    <property type="entry name" value="Winged helix' DNA-binding domain"/>
    <property type="match status" value="1"/>
</dbReference>
<evidence type="ECO:0000256" key="4">
    <source>
        <dbReference type="ARBA" id="ARBA00023163"/>
    </source>
</evidence>
<dbReference type="Proteomes" id="UP000295418">
    <property type="component" value="Unassembled WGS sequence"/>
</dbReference>
<sequence>MQIKRMNVDGEGLNRFFGPLEAKIMDILWLSEGLSCKEVQTILNQETPITINTVMTVMNRLHEKGHLTRATVGTGRARVAKFSPLQSKEHFLEEQTRTVSQGLIQDFGSIVVNHMIDALDDADPEVISKLERKLNEMKSRKKS</sequence>